<dbReference type="SUPFAM" id="SSF53098">
    <property type="entry name" value="Ribonuclease H-like"/>
    <property type="match status" value="1"/>
</dbReference>
<dbReference type="InterPro" id="IPR055298">
    <property type="entry name" value="AtLOH3-like"/>
</dbReference>
<evidence type="ECO:0000313" key="2">
    <source>
        <dbReference type="RefSeq" id="XP_021812319.1"/>
    </source>
</evidence>
<dbReference type="RefSeq" id="XP_021812319.1">
    <property type="nucleotide sequence ID" value="XM_021956627.1"/>
</dbReference>
<name>A0A6P5S909_PRUAV</name>
<proteinExistence type="predicted"/>
<dbReference type="AlphaFoldDB" id="A0A6P5S909"/>
<evidence type="ECO:0000313" key="1">
    <source>
        <dbReference type="Proteomes" id="UP000515124"/>
    </source>
</evidence>
<organism evidence="1 2">
    <name type="scientific">Prunus avium</name>
    <name type="common">Cherry</name>
    <name type="synonym">Cerasus avium</name>
    <dbReference type="NCBI Taxonomy" id="42229"/>
    <lineage>
        <taxon>Eukaryota</taxon>
        <taxon>Viridiplantae</taxon>
        <taxon>Streptophyta</taxon>
        <taxon>Embryophyta</taxon>
        <taxon>Tracheophyta</taxon>
        <taxon>Spermatophyta</taxon>
        <taxon>Magnoliopsida</taxon>
        <taxon>eudicotyledons</taxon>
        <taxon>Gunneridae</taxon>
        <taxon>Pentapetalae</taxon>
        <taxon>rosids</taxon>
        <taxon>fabids</taxon>
        <taxon>Rosales</taxon>
        <taxon>Rosaceae</taxon>
        <taxon>Amygdaloideae</taxon>
        <taxon>Amygdaleae</taxon>
        <taxon>Prunus</taxon>
    </lineage>
</organism>
<accession>A0A6P5S909</accession>
<dbReference type="InterPro" id="IPR012337">
    <property type="entry name" value="RNaseH-like_sf"/>
</dbReference>
<dbReference type="GeneID" id="110755434"/>
<keyword evidence="1" id="KW-1185">Reference proteome</keyword>
<gene>
    <name evidence="2" type="primary">LOC110755434</name>
</gene>
<reference evidence="2" key="1">
    <citation type="submission" date="2025-08" db="UniProtKB">
        <authorList>
            <consortium name="RefSeq"/>
        </authorList>
    </citation>
    <scope>IDENTIFICATION</scope>
</reference>
<protein>
    <submittedName>
        <fullName evidence="2">Uncharacterized protein LOC110755434</fullName>
    </submittedName>
</protein>
<dbReference type="PANTHER" id="PTHR11697:SF230">
    <property type="entry name" value="ZINC FINGER, MYM DOMAIN CONTAINING 1"/>
    <property type="match status" value="1"/>
</dbReference>
<dbReference type="Proteomes" id="UP000515124">
    <property type="component" value="Unplaced"/>
</dbReference>
<dbReference type="PANTHER" id="PTHR11697">
    <property type="entry name" value="GENERAL TRANSCRIPTION FACTOR 2-RELATED ZINC FINGER PROTEIN"/>
    <property type="match status" value="1"/>
</dbReference>
<sequence length="275" mass="31577">MRGEFNGLKTKILREQPCAFYVHCFAHQLQLALDVEAKKNIDVASFFTTANSLVNIVGASCKRRDALRVQYQDELVKAFDEGCLITGRGLNQDTTLKCAGITNTLSQALQKKDQDIVNAMGLVQTCKENLQLMRNNEFDELVDQASPFCNKHHIMVPNMDKEYVIPWRSWLNVQIKINNHHYRVKLFLHIIDGQLAELNDCFNEVNIELLTFATASVERAFSAMNIIKNPLRNRMGDQWLNDSLVVYIERDVFACIDNEAIMQRFQNMKTCRGQL</sequence>
<dbReference type="KEGG" id="pavi:110755434"/>